<protein>
    <submittedName>
        <fullName evidence="7">Membrane-spanning 4-domains subfamily A member 4A</fullName>
    </submittedName>
</protein>
<keyword evidence="5 6" id="KW-0472">Membrane</keyword>
<reference evidence="7 8" key="1">
    <citation type="journal article" date="2010" name="Nature">
        <title>The sequence and de novo assembly of the giant panda genome.</title>
        <authorList>
            <person name="Li R."/>
            <person name="Fan W."/>
            <person name="Tian G."/>
            <person name="Zhu H."/>
            <person name="He L."/>
            <person name="Cai J."/>
            <person name="Huang Q."/>
            <person name="Cai Q."/>
            <person name="Li B."/>
            <person name="Bai Y."/>
            <person name="Zhang Z."/>
            <person name="Zhang Y."/>
            <person name="Wang W."/>
            <person name="Li J."/>
            <person name="Wei F."/>
            <person name="Li H."/>
            <person name="Jian M."/>
            <person name="Li J."/>
            <person name="Zhang Z."/>
            <person name="Nielsen R."/>
            <person name="Li D."/>
            <person name="Gu W."/>
            <person name="Yang Z."/>
            <person name="Xuan Z."/>
            <person name="Ryder O.A."/>
            <person name="Leung F.C."/>
            <person name="Zhou Y."/>
            <person name="Cao J."/>
            <person name="Sun X."/>
            <person name="Fu Y."/>
            <person name="Fang X."/>
            <person name="Guo X."/>
            <person name="Wang B."/>
            <person name="Hou R."/>
            <person name="Shen F."/>
            <person name="Mu B."/>
            <person name="Ni P."/>
            <person name="Lin R."/>
            <person name="Qian W."/>
            <person name="Wang G."/>
            <person name="Yu C."/>
            <person name="Nie W."/>
            <person name="Wang J."/>
            <person name="Wu Z."/>
            <person name="Liang H."/>
            <person name="Min J."/>
            <person name="Wu Q."/>
            <person name="Cheng S."/>
            <person name="Ruan J."/>
            <person name="Wang M."/>
            <person name="Shi Z."/>
            <person name="Wen M."/>
            <person name="Liu B."/>
            <person name="Ren X."/>
            <person name="Zheng H."/>
            <person name="Dong D."/>
            <person name="Cook K."/>
            <person name="Shan G."/>
            <person name="Zhang H."/>
            <person name="Kosiol C."/>
            <person name="Xie X."/>
            <person name="Lu Z."/>
            <person name="Zheng H."/>
            <person name="Li Y."/>
            <person name="Steiner C.C."/>
            <person name="Lam T.T."/>
            <person name="Lin S."/>
            <person name="Zhang Q."/>
            <person name="Li G."/>
            <person name="Tian J."/>
            <person name="Gong T."/>
            <person name="Liu H."/>
            <person name="Zhang D."/>
            <person name="Fang L."/>
            <person name="Ye C."/>
            <person name="Zhang J."/>
            <person name="Hu W."/>
            <person name="Xu A."/>
            <person name="Ren Y."/>
            <person name="Zhang G."/>
            <person name="Bruford M.W."/>
            <person name="Li Q."/>
            <person name="Ma L."/>
            <person name="Guo Y."/>
            <person name="An N."/>
            <person name="Hu Y."/>
            <person name="Zheng Y."/>
            <person name="Shi Y."/>
            <person name="Li Z."/>
            <person name="Liu Q."/>
            <person name="Chen Y."/>
            <person name="Zhao J."/>
            <person name="Qu N."/>
            <person name="Zhao S."/>
            <person name="Tian F."/>
            <person name="Wang X."/>
            <person name="Wang H."/>
            <person name="Xu L."/>
            <person name="Liu X."/>
            <person name="Vinar T."/>
            <person name="Wang Y."/>
            <person name="Lam T.W."/>
            <person name="Yiu S.M."/>
            <person name="Liu S."/>
            <person name="Zhang H."/>
            <person name="Li D."/>
            <person name="Huang Y."/>
            <person name="Wang X."/>
            <person name="Yang G."/>
            <person name="Jiang Z."/>
            <person name="Wang J."/>
            <person name="Qin N."/>
            <person name="Li L."/>
            <person name="Li J."/>
            <person name="Bolund L."/>
            <person name="Kristiansen K."/>
            <person name="Wong G.K."/>
            <person name="Olson M."/>
            <person name="Zhang X."/>
            <person name="Li S."/>
            <person name="Yang H."/>
            <person name="Wang J."/>
            <person name="Wang J."/>
        </authorList>
    </citation>
    <scope>NUCLEOTIDE SEQUENCE [LARGE SCALE GENOMIC DNA]</scope>
</reference>
<dbReference type="STRING" id="9646.ENSAMEP00000000459"/>
<evidence type="ECO:0000256" key="1">
    <source>
        <dbReference type="ARBA" id="ARBA00004141"/>
    </source>
</evidence>
<evidence type="ECO:0000313" key="7">
    <source>
        <dbReference type="Ensembl" id="ENSAMEP00000000459.2"/>
    </source>
</evidence>
<evidence type="ECO:0000313" key="8">
    <source>
        <dbReference type="Proteomes" id="UP000008912"/>
    </source>
</evidence>
<dbReference type="GO" id="GO:0005794">
    <property type="term" value="C:Golgi apparatus"/>
    <property type="evidence" value="ECO:0007669"/>
    <property type="project" value="TreeGrafter"/>
</dbReference>
<gene>
    <name evidence="7" type="primary">LOC100478010</name>
</gene>
<keyword evidence="4 6" id="KW-1133">Transmembrane helix</keyword>
<evidence type="ECO:0000256" key="3">
    <source>
        <dbReference type="ARBA" id="ARBA00022692"/>
    </source>
</evidence>
<name>G1L0Q7_AILME</name>
<dbReference type="PANTHER" id="PTHR23320:SF128">
    <property type="entry name" value="MEMBRANE-SPANNING 4-DOMAINS SUBFAMILY A MEMBER 4A"/>
    <property type="match status" value="1"/>
</dbReference>
<keyword evidence="3 6" id="KW-0812">Transmembrane</keyword>
<evidence type="ECO:0000256" key="2">
    <source>
        <dbReference type="ARBA" id="ARBA00009565"/>
    </source>
</evidence>
<dbReference type="Pfam" id="PF04103">
    <property type="entry name" value="CD20"/>
    <property type="match status" value="1"/>
</dbReference>
<dbReference type="GO" id="GO:0005886">
    <property type="term" value="C:plasma membrane"/>
    <property type="evidence" value="ECO:0007669"/>
    <property type="project" value="TreeGrafter"/>
</dbReference>
<dbReference type="PANTHER" id="PTHR23320">
    <property type="entry name" value="MEMBRANE-SPANNING 4-DOMAINS SUBFAMILY A MS4A -RELATED"/>
    <property type="match status" value="1"/>
</dbReference>
<comment type="similarity">
    <text evidence="2">Belongs to the MS4A family.</text>
</comment>
<dbReference type="InParanoid" id="G1L0Q7"/>
<dbReference type="Proteomes" id="UP000008912">
    <property type="component" value="Unassembled WGS sequence"/>
</dbReference>
<dbReference type="Ensembl" id="ENSAMET00000000478.2">
    <property type="protein sequence ID" value="ENSAMEP00000000459.2"/>
    <property type="gene ID" value="ENSAMEG00000000438.2"/>
</dbReference>
<dbReference type="InterPro" id="IPR030417">
    <property type="entry name" value="MS4A"/>
</dbReference>
<proteinExistence type="inferred from homology"/>
<dbReference type="eggNOG" id="ENOG502S3XD">
    <property type="taxonomic scope" value="Eukaryota"/>
</dbReference>
<comment type="subcellular location">
    <subcellularLocation>
        <location evidence="1">Membrane</location>
        <topology evidence="1">Multi-pass membrane protein</topology>
    </subcellularLocation>
</comment>
<evidence type="ECO:0000256" key="4">
    <source>
        <dbReference type="ARBA" id="ARBA00022989"/>
    </source>
</evidence>
<sequence length="238" mass="25458">THKSHCRHCRPEESSFSAAMATTQGLEGTTGAGTGVYQPEKSAVLHPHLWKGMPEKFLKGEPKVLGVVQILIALMIFSLGIININVTFPLNELHYLSEYELYKIAGSLLFIVSGSLSIAAGVKTTKGLIRSSLGLNICSSVLAAFGILFGASHMNGFRFNLAHCRDFGNSENCFMSLSILMGLEAMVILLGVLEFCIAVSLSAFGCKVTCCYPEGVVLIMPSNPHGAETASPVPFSEV</sequence>
<dbReference type="HOGENOM" id="CLU_091032_3_1_1"/>
<feature type="transmembrane region" description="Helical" evidence="6">
    <location>
        <begin position="64"/>
        <end position="84"/>
    </location>
</feature>
<accession>G1L0Q7</accession>
<dbReference type="AlphaFoldDB" id="G1L0Q7"/>
<organism evidence="7 8">
    <name type="scientific">Ailuropoda melanoleuca</name>
    <name type="common">Giant panda</name>
    <dbReference type="NCBI Taxonomy" id="9646"/>
    <lineage>
        <taxon>Eukaryota</taxon>
        <taxon>Metazoa</taxon>
        <taxon>Chordata</taxon>
        <taxon>Craniata</taxon>
        <taxon>Vertebrata</taxon>
        <taxon>Euteleostomi</taxon>
        <taxon>Mammalia</taxon>
        <taxon>Eutheria</taxon>
        <taxon>Laurasiatheria</taxon>
        <taxon>Carnivora</taxon>
        <taxon>Caniformia</taxon>
        <taxon>Ursidae</taxon>
        <taxon>Ailuropoda</taxon>
    </lineage>
</organism>
<evidence type="ECO:0000256" key="5">
    <source>
        <dbReference type="ARBA" id="ARBA00023136"/>
    </source>
</evidence>
<keyword evidence="8" id="KW-1185">Reference proteome</keyword>
<reference evidence="7" key="2">
    <citation type="submission" date="2025-08" db="UniProtKB">
        <authorList>
            <consortium name="Ensembl"/>
        </authorList>
    </citation>
    <scope>IDENTIFICATION</scope>
</reference>
<feature type="transmembrane region" description="Helical" evidence="6">
    <location>
        <begin position="134"/>
        <end position="154"/>
    </location>
</feature>
<feature type="transmembrane region" description="Helical" evidence="6">
    <location>
        <begin position="174"/>
        <end position="197"/>
    </location>
</feature>
<dbReference type="InterPro" id="IPR007237">
    <property type="entry name" value="CD20-like"/>
</dbReference>
<feature type="transmembrane region" description="Helical" evidence="6">
    <location>
        <begin position="104"/>
        <end position="122"/>
    </location>
</feature>
<reference evidence="7" key="3">
    <citation type="submission" date="2025-09" db="UniProtKB">
        <authorList>
            <consortium name="Ensembl"/>
        </authorList>
    </citation>
    <scope>IDENTIFICATION</scope>
</reference>
<evidence type="ECO:0000256" key="6">
    <source>
        <dbReference type="SAM" id="Phobius"/>
    </source>
</evidence>
<dbReference type="GeneTree" id="ENSGT00940000155376"/>